<organism evidence="1 2">
    <name type="scientific">Rhizobium mesoamericanum STM3625</name>
    <dbReference type="NCBI Taxonomy" id="1211777"/>
    <lineage>
        <taxon>Bacteria</taxon>
        <taxon>Pseudomonadati</taxon>
        <taxon>Pseudomonadota</taxon>
        <taxon>Alphaproteobacteria</taxon>
        <taxon>Hyphomicrobiales</taxon>
        <taxon>Rhizobiaceae</taxon>
        <taxon>Rhizobium/Agrobacterium group</taxon>
        <taxon>Rhizobium</taxon>
    </lineage>
</organism>
<name>K0Q076_9HYPH</name>
<dbReference type="AlphaFoldDB" id="K0Q076"/>
<dbReference type="Proteomes" id="UP000009319">
    <property type="component" value="Unassembled WGS sequence"/>
</dbReference>
<dbReference type="STRING" id="1211777.BN77_p30120"/>
<dbReference type="eggNOG" id="COG4584">
    <property type="taxonomic scope" value="Bacteria"/>
</dbReference>
<dbReference type="EMBL" id="CANI01000054">
    <property type="protein sequence ID" value="CCM79688.1"/>
    <property type="molecule type" value="Genomic_DNA"/>
</dbReference>
<evidence type="ECO:0000313" key="1">
    <source>
        <dbReference type="EMBL" id="CCM79688.1"/>
    </source>
</evidence>
<dbReference type="HOGENOM" id="CLU_2466864_0_0_5"/>
<keyword evidence="2" id="KW-1185">Reference proteome</keyword>
<evidence type="ECO:0000313" key="2">
    <source>
        <dbReference type="Proteomes" id="UP000009319"/>
    </source>
</evidence>
<proteinExistence type="predicted"/>
<evidence type="ECO:0008006" key="3">
    <source>
        <dbReference type="Google" id="ProtNLM"/>
    </source>
</evidence>
<gene>
    <name evidence="1" type="ORF">BN77_p30120</name>
</gene>
<protein>
    <recommendedName>
        <fullName evidence="3">Transposase</fullName>
    </recommendedName>
</protein>
<accession>K0Q076</accession>
<sequence>MPLGAGRPTLEDHVNRYARLGTSVLTNADWYKRAALFSGFLSHYLLRDRYGRPGKGNDKGNVEGLVRYARRNFMVPIPQFPTWDAFNA</sequence>
<comment type="caution">
    <text evidence="1">The sequence shown here is derived from an EMBL/GenBank/DDBJ whole genome shotgun (WGS) entry which is preliminary data.</text>
</comment>
<reference evidence="1 2" key="1">
    <citation type="journal article" date="2013" name="Genome Announc.">
        <title>Draft Genome Sequence of Rhizobium mesoamericanum STM3625, a Nitrogen-Fixing Symbiont of Mimosa pudica Isolated in French Guiana (South America).</title>
        <authorList>
            <person name="Moulin L."/>
            <person name="Mornico D."/>
            <person name="Melkonian R."/>
            <person name="Klonowska A."/>
        </authorList>
    </citation>
    <scope>NUCLEOTIDE SEQUENCE [LARGE SCALE GENOMIC DNA]</scope>
    <source>
        <strain evidence="1 2">STM3625</strain>
    </source>
</reference>